<name>A0A9P5AY98_9HYPO</name>
<comment type="caution">
    <text evidence="1">The sequence shown here is derived from an EMBL/GenBank/DDBJ whole genome shotgun (WGS) entry which is preliminary data.</text>
</comment>
<reference evidence="1" key="1">
    <citation type="submission" date="2020-01" db="EMBL/GenBank/DDBJ databases">
        <title>Identification and distribution of gene clusters putatively required for synthesis of sphingolipid metabolism inhibitors in phylogenetically diverse species of the filamentous fungus Fusarium.</title>
        <authorList>
            <person name="Kim H.-S."/>
            <person name="Busman M."/>
            <person name="Brown D.W."/>
            <person name="Divon H."/>
            <person name="Uhlig S."/>
            <person name="Proctor R.H."/>
        </authorList>
    </citation>
    <scope>NUCLEOTIDE SEQUENCE</scope>
    <source>
        <strain evidence="1">NRRL 31653</strain>
    </source>
</reference>
<keyword evidence="2" id="KW-1185">Reference proteome</keyword>
<evidence type="ECO:0000313" key="1">
    <source>
        <dbReference type="EMBL" id="KAF4473168.1"/>
    </source>
</evidence>
<sequence>MLAMSDVISVRLKWRLLEASRRVYNAADTFPSADDVRSGRFGSQSEHDKTQLEGVIEHLRTYFELNIPGQDSLDIGKFSSHVADWESLSTSLGVLLDDLEDLVHKDIFDEKRIELTMGSDRLSTLSGFPKLVALWEALNYRERPQTDDKSSNDHCVLADDGPAIKDDNSDEVNYELHDLDEEDMKGLTIVKDEDEDEAWVLPSKLAQCLALGHHEELLDGR</sequence>
<dbReference type="Proteomes" id="UP000737391">
    <property type="component" value="Unassembled WGS sequence"/>
</dbReference>
<proteinExistence type="predicted"/>
<dbReference type="EMBL" id="LUFC02001931">
    <property type="protein sequence ID" value="KAF4473168.1"/>
    <property type="molecule type" value="Genomic_DNA"/>
</dbReference>
<dbReference type="OrthoDB" id="206201at2759"/>
<organism evidence="1 2">
    <name type="scientific">Fusarium agapanthi</name>
    <dbReference type="NCBI Taxonomy" id="1803897"/>
    <lineage>
        <taxon>Eukaryota</taxon>
        <taxon>Fungi</taxon>
        <taxon>Dikarya</taxon>
        <taxon>Ascomycota</taxon>
        <taxon>Pezizomycotina</taxon>
        <taxon>Sordariomycetes</taxon>
        <taxon>Hypocreomycetidae</taxon>
        <taxon>Hypocreales</taxon>
        <taxon>Nectriaceae</taxon>
        <taxon>Fusarium</taxon>
        <taxon>Fusarium fujikuroi species complex</taxon>
    </lineage>
</organism>
<dbReference type="AlphaFoldDB" id="A0A9P5AY98"/>
<protein>
    <submittedName>
        <fullName evidence="1">Uncharacterized protein</fullName>
    </submittedName>
</protein>
<evidence type="ECO:0000313" key="2">
    <source>
        <dbReference type="Proteomes" id="UP000737391"/>
    </source>
</evidence>
<gene>
    <name evidence="1" type="ORF">FAGAP_13406</name>
</gene>
<accession>A0A9P5AY98</accession>